<reference evidence="3 4" key="1">
    <citation type="submission" date="2021-01" db="EMBL/GenBank/DDBJ databases">
        <title>Genomic Encyclopedia of Type Strains, Phase IV (KMG-IV): sequencing the most valuable type-strain genomes for metagenomic binning, comparative biology and taxonomic classification.</title>
        <authorList>
            <person name="Goeker M."/>
        </authorList>
    </citation>
    <scope>NUCLEOTIDE SEQUENCE [LARGE SCALE GENOMIC DNA]</scope>
    <source>
        <strain evidence="3 4">DSM 104297</strain>
    </source>
</reference>
<protein>
    <submittedName>
        <fullName evidence="3">Membrane protein</fullName>
    </submittedName>
</protein>
<keyword evidence="4" id="KW-1185">Reference proteome</keyword>
<evidence type="ECO:0000256" key="1">
    <source>
        <dbReference type="SAM" id="Coils"/>
    </source>
</evidence>
<dbReference type="Proteomes" id="UP000809829">
    <property type="component" value="Unassembled WGS sequence"/>
</dbReference>
<evidence type="ECO:0000313" key="3">
    <source>
        <dbReference type="EMBL" id="MBM7702535.1"/>
    </source>
</evidence>
<evidence type="ECO:0000256" key="2">
    <source>
        <dbReference type="SAM" id="MobiDB-lite"/>
    </source>
</evidence>
<proteinExistence type="predicted"/>
<accession>A0ABS2QSU1</accession>
<evidence type="ECO:0000313" key="4">
    <source>
        <dbReference type="Proteomes" id="UP000809829"/>
    </source>
</evidence>
<gene>
    <name evidence="3" type="ORF">JOC83_001369</name>
</gene>
<sequence length="166" mass="19895">MSDQVKLKQYIATLKSELEFYKEKYAERQKEQVETEDLEEKMVEMHKKYEKEKKALLEQIEVLKAFINDISTTKEEPKSEAVVKKEEEAVVQKEEETVVKKEEETEQLKKEVQQLTEQLQKVQVNKQPEPRDWFQRVISEQNKGTNGRKRQINETTFRSIQQKMDK</sequence>
<comment type="caution">
    <text evidence="3">The sequence shown here is derived from an EMBL/GenBank/DDBJ whole genome shotgun (WGS) entry which is preliminary data.</text>
</comment>
<name>A0ABS2QSU1_9BACI</name>
<feature type="coiled-coil region" evidence="1">
    <location>
        <begin position="11"/>
        <end position="125"/>
    </location>
</feature>
<dbReference type="EMBL" id="JAFBFC010000002">
    <property type="protein sequence ID" value="MBM7702535.1"/>
    <property type="molecule type" value="Genomic_DNA"/>
</dbReference>
<dbReference type="RefSeq" id="WP_205185655.1">
    <property type="nucleotide sequence ID" value="NZ_JAFBFC010000002.1"/>
</dbReference>
<feature type="compositionally biased region" description="Polar residues" evidence="2">
    <location>
        <begin position="153"/>
        <end position="166"/>
    </location>
</feature>
<organism evidence="3 4">
    <name type="scientific">Priestia iocasae</name>
    <dbReference type="NCBI Taxonomy" id="2291674"/>
    <lineage>
        <taxon>Bacteria</taxon>
        <taxon>Bacillati</taxon>
        <taxon>Bacillota</taxon>
        <taxon>Bacilli</taxon>
        <taxon>Bacillales</taxon>
        <taxon>Bacillaceae</taxon>
        <taxon>Priestia</taxon>
    </lineage>
</organism>
<feature type="region of interest" description="Disordered" evidence="2">
    <location>
        <begin position="138"/>
        <end position="166"/>
    </location>
</feature>
<keyword evidence="1" id="KW-0175">Coiled coil</keyword>